<dbReference type="AlphaFoldDB" id="A0A075GUK5"/>
<dbReference type="InterPro" id="IPR012340">
    <property type="entry name" value="NA-bd_OB-fold"/>
</dbReference>
<dbReference type="Pfam" id="PF03100">
    <property type="entry name" value="CcmE"/>
    <property type="match status" value="1"/>
</dbReference>
<dbReference type="InterPro" id="IPR004329">
    <property type="entry name" value="CcmE"/>
</dbReference>
<keyword evidence="2" id="KW-0472">Membrane</keyword>
<proteinExistence type="predicted"/>
<dbReference type="Gene3D" id="2.40.50.140">
    <property type="entry name" value="Nucleic acid-binding proteins"/>
    <property type="match status" value="1"/>
</dbReference>
<name>A0A075GUK5_9EURY</name>
<dbReference type="GO" id="GO:0005886">
    <property type="term" value="C:plasma membrane"/>
    <property type="evidence" value="ECO:0007669"/>
    <property type="project" value="InterPro"/>
</dbReference>
<comment type="subcellular location">
    <subcellularLocation>
        <location evidence="1">Membrane</location>
    </subcellularLocation>
</comment>
<evidence type="ECO:0000256" key="2">
    <source>
        <dbReference type="ARBA" id="ARBA00023136"/>
    </source>
</evidence>
<dbReference type="GO" id="GO:0017004">
    <property type="term" value="P:cytochrome complex assembly"/>
    <property type="evidence" value="ECO:0007669"/>
    <property type="project" value="InterPro"/>
</dbReference>
<dbReference type="SUPFAM" id="SSF82093">
    <property type="entry name" value="Heme chaperone CcmE"/>
    <property type="match status" value="1"/>
</dbReference>
<organism evidence="3">
    <name type="scientific">uncultured marine group II/III euryarchaeote KM3_18_D06</name>
    <dbReference type="NCBI Taxonomy" id="1457956"/>
    <lineage>
        <taxon>Archaea</taxon>
        <taxon>Methanobacteriati</taxon>
        <taxon>Methanobacteriota</taxon>
        <taxon>environmental samples</taxon>
    </lineage>
</organism>
<sequence>MVAFSLVLLGNEPQIQYSVDEVMDEPADYSGEVHLRGTVIIDSYDPASRQFTIGGGIHNLTIDASGSAIPPAFDEGRVVAIKGELSQVGGEWRVLASEIITGCPSKYEAE</sequence>
<accession>A0A075GUK5</accession>
<evidence type="ECO:0000313" key="3">
    <source>
        <dbReference type="EMBL" id="AIF05987.1"/>
    </source>
</evidence>
<dbReference type="GO" id="GO:0017003">
    <property type="term" value="P:protein-heme linkage"/>
    <property type="evidence" value="ECO:0007669"/>
    <property type="project" value="InterPro"/>
</dbReference>
<evidence type="ECO:0000256" key="1">
    <source>
        <dbReference type="ARBA" id="ARBA00004370"/>
    </source>
</evidence>
<dbReference type="EMBL" id="KF900756">
    <property type="protein sequence ID" value="AIF05987.1"/>
    <property type="molecule type" value="Genomic_DNA"/>
</dbReference>
<evidence type="ECO:0008006" key="4">
    <source>
        <dbReference type="Google" id="ProtNLM"/>
    </source>
</evidence>
<protein>
    <recommendedName>
        <fullName evidence="4">Cytochrome c-type biogenesis protein CcmE</fullName>
    </recommendedName>
</protein>
<dbReference type="GO" id="GO:0020037">
    <property type="term" value="F:heme binding"/>
    <property type="evidence" value="ECO:0007669"/>
    <property type="project" value="InterPro"/>
</dbReference>
<dbReference type="InterPro" id="IPR036127">
    <property type="entry name" value="CcmE-like_sf"/>
</dbReference>
<reference evidence="3" key="1">
    <citation type="journal article" date="2014" name="Genome Biol. Evol.">
        <title>Pangenome evidence for extensive interdomain horizontal transfer affecting lineage core and shell genes in uncultured planktonic thaumarchaeota and euryarchaeota.</title>
        <authorList>
            <person name="Deschamps P."/>
            <person name="Zivanovic Y."/>
            <person name="Moreira D."/>
            <person name="Rodriguez-Valera F."/>
            <person name="Lopez-Garcia P."/>
        </authorList>
    </citation>
    <scope>NUCLEOTIDE SEQUENCE</scope>
</reference>